<evidence type="ECO:0000313" key="3">
    <source>
        <dbReference type="EMBL" id="MBE1582847.1"/>
    </source>
</evidence>
<protein>
    <recommendedName>
        <fullName evidence="2">APS kinase domain-containing protein</fullName>
    </recommendedName>
</protein>
<evidence type="ECO:0000256" key="1">
    <source>
        <dbReference type="ARBA" id="ARBA00022679"/>
    </source>
</evidence>
<dbReference type="Proteomes" id="UP000633509">
    <property type="component" value="Unassembled WGS sequence"/>
</dbReference>
<dbReference type="SUPFAM" id="SSF52540">
    <property type="entry name" value="P-loop containing nucleoside triphosphate hydrolases"/>
    <property type="match status" value="2"/>
</dbReference>
<organism evidence="3 4">
    <name type="scientific">Nonomuraea angiospora</name>
    <dbReference type="NCBI Taxonomy" id="46172"/>
    <lineage>
        <taxon>Bacteria</taxon>
        <taxon>Bacillati</taxon>
        <taxon>Actinomycetota</taxon>
        <taxon>Actinomycetes</taxon>
        <taxon>Streptosporangiales</taxon>
        <taxon>Streptosporangiaceae</taxon>
        <taxon>Nonomuraea</taxon>
    </lineage>
</organism>
<reference evidence="3 4" key="1">
    <citation type="submission" date="2020-10" db="EMBL/GenBank/DDBJ databases">
        <title>Sequencing the genomes of 1000 actinobacteria strains.</title>
        <authorList>
            <person name="Klenk H.-P."/>
        </authorList>
    </citation>
    <scope>NUCLEOTIDE SEQUENCE [LARGE SCALE GENOMIC DNA]</scope>
    <source>
        <strain evidence="3 4">DSM 43173</strain>
    </source>
</reference>
<evidence type="ECO:0000259" key="2">
    <source>
        <dbReference type="Pfam" id="PF01583"/>
    </source>
</evidence>
<evidence type="ECO:0000313" key="4">
    <source>
        <dbReference type="Proteomes" id="UP000633509"/>
    </source>
</evidence>
<keyword evidence="4" id="KW-1185">Reference proteome</keyword>
<name>A0ABR9LQB4_9ACTN</name>
<accession>A0ABR9LQB4</accession>
<feature type="domain" description="APS kinase" evidence="2">
    <location>
        <begin position="9"/>
        <end position="46"/>
    </location>
</feature>
<gene>
    <name evidence="3" type="ORF">H4W80_001105</name>
</gene>
<dbReference type="RefSeq" id="WP_192784046.1">
    <property type="nucleotide sequence ID" value="NZ_JADBEK010000001.1"/>
</dbReference>
<sequence>MSDDRLPLLWLCGPSGVGKSTVGWEVFNQLSRSGVRTAFVDGDQISMCHPLPEGGTHPVRARHLAAMWPNFRREGAQCVVLSGFVFTDEEVRQYTRLLPDAALTLCRLRVGPAELKERFLTRGWRPDLVEQAIADAEALERTDFADVCVDTDGLSIEEAARTVLAHAGGWPLAGVPVLWFSGATAVGKSTVAYEVFSRLIRSGVPAAYVDLKQIGVLRPVTDDAQRLRAGNLAALWSGYRAAGARCLIVSGDAGLDTYAGSLPGAALTVCRLHAGPGTLAERVMLRGQGGGPAIPGDELKGLDPGALRRAAERAAREAEALEHAGAGDLRLDTDGRSAAELAEEVLAAWPGRPADA</sequence>
<proteinExistence type="predicted"/>
<dbReference type="Gene3D" id="3.40.50.300">
    <property type="entry name" value="P-loop containing nucleotide triphosphate hydrolases"/>
    <property type="match status" value="2"/>
</dbReference>
<comment type="caution">
    <text evidence="3">The sequence shown here is derived from an EMBL/GenBank/DDBJ whole genome shotgun (WGS) entry which is preliminary data.</text>
</comment>
<keyword evidence="1" id="KW-0808">Transferase</keyword>
<dbReference type="EMBL" id="JADBEK010000001">
    <property type="protein sequence ID" value="MBE1582847.1"/>
    <property type="molecule type" value="Genomic_DNA"/>
</dbReference>
<dbReference type="InterPro" id="IPR027417">
    <property type="entry name" value="P-loop_NTPase"/>
</dbReference>
<dbReference type="InterPro" id="IPR059117">
    <property type="entry name" value="APS_kinase_dom"/>
</dbReference>
<dbReference type="Pfam" id="PF01583">
    <property type="entry name" value="APS_kinase"/>
    <property type="match status" value="1"/>
</dbReference>